<evidence type="ECO:0000313" key="20">
    <source>
        <dbReference type="Proteomes" id="UP000757232"/>
    </source>
</evidence>
<evidence type="ECO:0000256" key="3">
    <source>
        <dbReference type="ARBA" id="ARBA00022525"/>
    </source>
</evidence>
<dbReference type="GO" id="GO:0005576">
    <property type="term" value="C:extracellular region"/>
    <property type="evidence" value="ECO:0007669"/>
    <property type="project" value="UniProtKB-SubCell"/>
</dbReference>
<evidence type="ECO:0000256" key="15">
    <source>
        <dbReference type="ARBA" id="ARBA00047174"/>
    </source>
</evidence>
<dbReference type="PANTHER" id="PTHR33353">
    <property type="entry name" value="PUTATIVE (AFU_ORTHOLOGUE AFUA_1G12560)-RELATED"/>
    <property type="match status" value="1"/>
</dbReference>
<evidence type="ECO:0000256" key="16">
    <source>
        <dbReference type="SAM" id="MobiDB-lite"/>
    </source>
</evidence>
<dbReference type="PANTHER" id="PTHR33353:SF10">
    <property type="entry name" value="ENDO-BETA-1,4-GLUCANASE D"/>
    <property type="match status" value="1"/>
</dbReference>
<evidence type="ECO:0000256" key="8">
    <source>
        <dbReference type="ARBA" id="ARBA00023008"/>
    </source>
</evidence>
<evidence type="ECO:0000256" key="7">
    <source>
        <dbReference type="ARBA" id="ARBA00023002"/>
    </source>
</evidence>
<evidence type="ECO:0000259" key="18">
    <source>
        <dbReference type="Pfam" id="PF03443"/>
    </source>
</evidence>
<keyword evidence="8" id="KW-0186">Copper</keyword>
<feature type="compositionally biased region" description="Basic residues" evidence="16">
    <location>
        <begin position="335"/>
        <end position="346"/>
    </location>
</feature>
<dbReference type="EMBL" id="LNZH02000182">
    <property type="protein sequence ID" value="OCB88252.1"/>
    <property type="molecule type" value="Genomic_DNA"/>
</dbReference>
<feature type="chain" id="PRO_5040485387" description="lytic cellulose monooxygenase (C4-dehydrogenating)" evidence="17">
    <location>
        <begin position="25"/>
        <end position="378"/>
    </location>
</feature>
<dbReference type="Proteomes" id="UP000757232">
    <property type="component" value="Unassembled WGS sequence"/>
</dbReference>
<dbReference type="InterPro" id="IPR049892">
    <property type="entry name" value="AA9"/>
</dbReference>
<proteinExistence type="inferred from homology"/>
<keyword evidence="20" id="KW-1185">Reference proteome</keyword>
<evidence type="ECO:0000313" key="19">
    <source>
        <dbReference type="EMBL" id="OCB88252.1"/>
    </source>
</evidence>
<feature type="compositionally biased region" description="Low complexity" evidence="16">
    <location>
        <begin position="246"/>
        <end position="334"/>
    </location>
</feature>
<gene>
    <name evidence="19" type="ORF">A7U60_g4658</name>
</gene>
<organism evidence="19 20">
    <name type="scientific">Sanghuangporus baumii</name>
    <name type="common">Phellinus baumii</name>
    <dbReference type="NCBI Taxonomy" id="108892"/>
    <lineage>
        <taxon>Eukaryota</taxon>
        <taxon>Fungi</taxon>
        <taxon>Dikarya</taxon>
        <taxon>Basidiomycota</taxon>
        <taxon>Agaricomycotina</taxon>
        <taxon>Agaricomycetes</taxon>
        <taxon>Hymenochaetales</taxon>
        <taxon>Hymenochaetaceae</taxon>
        <taxon>Sanghuangporus</taxon>
    </lineage>
</organism>
<dbReference type="GO" id="GO:0046872">
    <property type="term" value="F:metal ion binding"/>
    <property type="evidence" value="ECO:0007669"/>
    <property type="project" value="UniProtKB-KW"/>
</dbReference>
<evidence type="ECO:0000256" key="12">
    <source>
        <dbReference type="ARBA" id="ARBA00023326"/>
    </source>
</evidence>
<dbReference type="GO" id="GO:0004497">
    <property type="term" value="F:monooxygenase activity"/>
    <property type="evidence" value="ECO:0007669"/>
    <property type="project" value="UniProtKB-KW"/>
</dbReference>
<evidence type="ECO:0000256" key="13">
    <source>
        <dbReference type="ARBA" id="ARBA00044502"/>
    </source>
</evidence>
<comment type="similarity">
    <text evidence="13">Belongs to the polysaccharide monooxygenase AA9 family.</text>
</comment>
<dbReference type="EC" id="1.14.99.56" evidence="15"/>
<dbReference type="CDD" id="cd21175">
    <property type="entry name" value="LPMO_AA9"/>
    <property type="match status" value="1"/>
</dbReference>
<feature type="domain" description="Auxiliary Activity family 9 catalytic" evidence="18">
    <location>
        <begin position="23"/>
        <end position="232"/>
    </location>
</feature>
<keyword evidence="9" id="KW-0503">Monooxygenase</keyword>
<evidence type="ECO:0000256" key="4">
    <source>
        <dbReference type="ARBA" id="ARBA00022723"/>
    </source>
</evidence>
<protein>
    <recommendedName>
        <fullName evidence="15">lytic cellulose monooxygenase (C4-dehydrogenating)</fullName>
        <ecNumber evidence="15">1.14.99.56</ecNumber>
    </recommendedName>
</protein>
<evidence type="ECO:0000256" key="14">
    <source>
        <dbReference type="ARBA" id="ARBA00045077"/>
    </source>
</evidence>
<dbReference type="AlphaFoldDB" id="A0A9Q5HYX1"/>
<keyword evidence="3" id="KW-0964">Secreted</keyword>
<keyword evidence="4" id="KW-0479">Metal-binding</keyword>
<evidence type="ECO:0000256" key="1">
    <source>
        <dbReference type="ARBA" id="ARBA00001973"/>
    </source>
</evidence>
<feature type="region of interest" description="Disordered" evidence="16">
    <location>
        <begin position="38"/>
        <end position="63"/>
    </location>
</feature>
<evidence type="ECO:0000256" key="10">
    <source>
        <dbReference type="ARBA" id="ARBA00023157"/>
    </source>
</evidence>
<evidence type="ECO:0000256" key="2">
    <source>
        <dbReference type="ARBA" id="ARBA00004613"/>
    </source>
</evidence>
<sequence>MRFSTFLSAAFVLLSLGLHASAHGYPLRVTVDGTEYAGANGPSASSDSPMREVSSNSPVTDPTSNDIICGLDAAQASSSASANPGSTLQFFWGTISGGNWFHNVGPIITYMAACSDDCSSFTPDDSTEWFKIDQQGESTDGDSSTWAQAELLDGSPATVTIPNGLKAGNYLVRHEIISLQNSVSVGGTEYYPSCLQVTVGGNDNGEPNETVHFPGAYSETDPGILGDFYTSGYTYVFPGGSVATISGSGSSSGSSSSSSSDGPTSSTRSSSPTSSTATSSASVPAASSSSSLAASPSAVPTALLAVDTPGSSSSSSPSPTNTSSAVDATGSGSCRSKKRSLRRRRATTAARANGTSSEVPSRRSMKMHRRRAAHAVSF</sequence>
<comment type="catalytic activity">
    <reaction evidence="14">
        <text>[(1-&gt;4)-beta-D-glucosyl]n+m + reduced acceptor + O2 = 4-dehydro-beta-D-glucosyl-[(1-&gt;4)-beta-D-glucosyl]n-1 + [(1-&gt;4)-beta-D-glucosyl]m + acceptor + H2O.</text>
        <dbReference type="EC" id="1.14.99.56"/>
    </reaction>
</comment>
<dbReference type="Pfam" id="PF03443">
    <property type="entry name" value="AA9"/>
    <property type="match status" value="1"/>
</dbReference>
<evidence type="ECO:0000256" key="17">
    <source>
        <dbReference type="SAM" id="SignalP"/>
    </source>
</evidence>
<keyword evidence="7" id="KW-0560">Oxidoreductase</keyword>
<comment type="subcellular location">
    <subcellularLocation>
        <location evidence="2">Secreted</location>
    </subcellularLocation>
</comment>
<feature type="compositionally biased region" description="Basic residues" evidence="16">
    <location>
        <begin position="363"/>
        <end position="378"/>
    </location>
</feature>
<dbReference type="InterPro" id="IPR005103">
    <property type="entry name" value="AA9_LPMO"/>
</dbReference>
<keyword evidence="12" id="KW-0624">Polysaccharide degradation</keyword>
<feature type="signal peptide" evidence="17">
    <location>
        <begin position="1"/>
        <end position="24"/>
    </location>
</feature>
<dbReference type="OrthoDB" id="4849160at2759"/>
<keyword evidence="6" id="KW-0136">Cellulose degradation</keyword>
<reference evidence="19" key="1">
    <citation type="submission" date="2016-06" db="EMBL/GenBank/DDBJ databases">
        <title>Draft Genome sequence of the fungus Inonotus baumii.</title>
        <authorList>
            <person name="Zhu H."/>
            <person name="Lin W."/>
        </authorList>
    </citation>
    <scope>NUCLEOTIDE SEQUENCE</scope>
    <source>
        <strain evidence="19">821</strain>
    </source>
</reference>
<dbReference type="GO" id="GO:0030245">
    <property type="term" value="P:cellulose catabolic process"/>
    <property type="evidence" value="ECO:0007669"/>
    <property type="project" value="UniProtKB-KW"/>
</dbReference>
<keyword evidence="11" id="KW-0119">Carbohydrate metabolism</keyword>
<comment type="caution">
    <text evidence="19">The sequence shown here is derived from an EMBL/GenBank/DDBJ whole genome shotgun (WGS) entry which is preliminary data.</text>
</comment>
<dbReference type="Gene3D" id="2.70.50.70">
    <property type="match status" value="1"/>
</dbReference>
<keyword evidence="5 17" id="KW-0732">Signal</keyword>
<evidence type="ECO:0000256" key="5">
    <source>
        <dbReference type="ARBA" id="ARBA00022729"/>
    </source>
</evidence>
<evidence type="ECO:0000256" key="6">
    <source>
        <dbReference type="ARBA" id="ARBA00023001"/>
    </source>
</evidence>
<name>A0A9Q5HYX1_SANBA</name>
<keyword evidence="10" id="KW-1015">Disulfide bond</keyword>
<feature type="region of interest" description="Disordered" evidence="16">
    <location>
        <begin position="246"/>
        <end position="378"/>
    </location>
</feature>
<feature type="compositionally biased region" description="Polar residues" evidence="16">
    <location>
        <begin position="42"/>
        <end position="63"/>
    </location>
</feature>
<feature type="compositionally biased region" description="Low complexity" evidence="16">
    <location>
        <begin position="347"/>
        <end position="357"/>
    </location>
</feature>
<accession>A0A9Q5HYX1</accession>
<comment type="cofactor">
    <cofactor evidence="1">
        <name>Cu(2+)</name>
        <dbReference type="ChEBI" id="CHEBI:29036"/>
    </cofactor>
</comment>
<evidence type="ECO:0000256" key="11">
    <source>
        <dbReference type="ARBA" id="ARBA00023277"/>
    </source>
</evidence>
<evidence type="ECO:0000256" key="9">
    <source>
        <dbReference type="ARBA" id="ARBA00023033"/>
    </source>
</evidence>